<dbReference type="OrthoDB" id="5846619at2759"/>
<dbReference type="RefSeq" id="XP_020018950.1">
    <property type="nucleotide sequence ID" value="XM_020163361.1"/>
</dbReference>
<feature type="transmembrane region" description="Helical" evidence="2">
    <location>
        <begin position="385"/>
        <end position="403"/>
    </location>
</feature>
<dbReference type="AlphaFoldDB" id="A0A8B7ULE9"/>
<organism evidence="4">
    <name type="scientific">Castor canadensis</name>
    <name type="common">American beaver</name>
    <dbReference type="NCBI Taxonomy" id="51338"/>
    <lineage>
        <taxon>Eukaryota</taxon>
        <taxon>Metazoa</taxon>
        <taxon>Chordata</taxon>
        <taxon>Craniata</taxon>
        <taxon>Vertebrata</taxon>
        <taxon>Euteleostomi</taxon>
        <taxon>Mammalia</taxon>
        <taxon>Eutheria</taxon>
        <taxon>Euarchontoglires</taxon>
        <taxon>Glires</taxon>
        <taxon>Rodentia</taxon>
        <taxon>Castorimorpha</taxon>
        <taxon>Castoridae</taxon>
        <taxon>Castor</taxon>
    </lineage>
</organism>
<dbReference type="GO" id="GO:0005802">
    <property type="term" value="C:trans-Golgi network"/>
    <property type="evidence" value="ECO:0007669"/>
    <property type="project" value="TreeGrafter"/>
</dbReference>
<keyword evidence="3" id="KW-0732">Signal</keyword>
<feature type="compositionally biased region" description="Low complexity" evidence="1">
    <location>
        <begin position="97"/>
        <end position="106"/>
    </location>
</feature>
<dbReference type="CTD" id="10618"/>
<protein>
    <submittedName>
        <fullName evidence="4">Trans-Golgi network integral membrane protein 2 isoform X1</fullName>
    </submittedName>
</protein>
<name>A0A8B7ULE9_CASCN</name>
<proteinExistence type="predicted"/>
<feature type="compositionally biased region" description="Basic and acidic residues" evidence="1">
    <location>
        <begin position="337"/>
        <end position="346"/>
    </location>
</feature>
<evidence type="ECO:0000256" key="1">
    <source>
        <dbReference type="SAM" id="MobiDB-lite"/>
    </source>
</evidence>
<evidence type="ECO:0000256" key="2">
    <source>
        <dbReference type="SAM" id="Phobius"/>
    </source>
</evidence>
<feature type="region of interest" description="Disordered" evidence="1">
    <location>
        <begin position="21"/>
        <end position="376"/>
    </location>
</feature>
<keyword evidence="2" id="KW-0472">Membrane</keyword>
<gene>
    <name evidence="4" type="primary">Tgoln2</name>
</gene>
<evidence type="ECO:0000256" key="3">
    <source>
        <dbReference type="SAM" id="SignalP"/>
    </source>
</evidence>
<reference evidence="4" key="1">
    <citation type="submission" date="2025-08" db="UniProtKB">
        <authorList>
            <consortium name="RefSeq"/>
        </authorList>
    </citation>
    <scope>IDENTIFICATION</scope>
    <source>
        <tissue evidence="4">Leukocyte</tissue>
    </source>
</reference>
<keyword evidence="2" id="KW-0812">Transmembrane</keyword>
<dbReference type="KEGG" id="ccan:109686180"/>
<feature type="compositionally biased region" description="Basic and acidic residues" evidence="1">
    <location>
        <begin position="298"/>
        <end position="316"/>
    </location>
</feature>
<feature type="chain" id="PRO_5034587659" evidence="3">
    <location>
        <begin position="16"/>
        <end position="444"/>
    </location>
</feature>
<dbReference type="PANTHER" id="PTHR23211:SF0">
    <property type="entry name" value="TRANS-GOLGI NETWORK INTEGRAL MEMBRANE PROTEIN 2"/>
    <property type="match status" value="1"/>
</dbReference>
<accession>A0A8B7ULE9</accession>
<dbReference type="GO" id="GO:0005768">
    <property type="term" value="C:endosome"/>
    <property type="evidence" value="ECO:0007669"/>
    <property type="project" value="TreeGrafter"/>
</dbReference>
<dbReference type="GO" id="GO:0030140">
    <property type="term" value="C:trans-Golgi network transport vesicle"/>
    <property type="evidence" value="ECO:0007669"/>
    <property type="project" value="TreeGrafter"/>
</dbReference>
<feature type="compositionally biased region" description="Polar residues" evidence="1">
    <location>
        <begin position="21"/>
        <end position="48"/>
    </location>
</feature>
<evidence type="ECO:0000313" key="4">
    <source>
        <dbReference type="RefSeq" id="XP_020018950.1"/>
    </source>
</evidence>
<dbReference type="Pfam" id="PF17818">
    <property type="entry name" value="KCT2"/>
    <property type="match status" value="1"/>
</dbReference>
<sequence length="444" mass="45286">MRFLVVLLLVSVAGADMLTPTNSVVTPDAGRSSNLPSTTPLPQANTKLEVSAFSAKGSPAKPAESEPPPAENPAKSTEREQHPAGDSPKPAGPGKPPAGDSPKPAGLGQPPAGDSPKPAGLGQPPAGDSPKPAGLGQPPAGDSPKPAGLGQPPAGDSPKPAAPGQPSAGDSRKPAAPEQPSAGDSPKPAAPGQPPAGDSPKPAAPGQPSAGDSPKPVGPEQPLEKENSAKPAGPGQPPANPEGPGQSSTKDSAKPAGTGQQSTKDQSNKPISKPSSGNATPKTDKIQLDGGETSPHTTKTESGEKLTVEVEDKSAEPTEDVEPKEDEEGDTELEEGSLPKEEKEKVSGPVSSENRKGTLLDSMSSEKDDVYKDNSGSASAESSHFFAYLVTAAILVAVLYIAYHNKRKIIAFALEGKRSKVTRRPKASDYQRLNLKVRKEEPAV</sequence>
<feature type="signal peptide" evidence="3">
    <location>
        <begin position="1"/>
        <end position="15"/>
    </location>
</feature>
<feature type="compositionally biased region" description="Basic and acidic residues" evidence="1">
    <location>
        <begin position="353"/>
        <end position="372"/>
    </location>
</feature>
<feature type="compositionally biased region" description="Acidic residues" evidence="1">
    <location>
        <begin position="317"/>
        <end position="335"/>
    </location>
</feature>
<feature type="compositionally biased region" description="Polar residues" evidence="1">
    <location>
        <begin position="258"/>
        <end position="281"/>
    </location>
</feature>
<keyword evidence="2" id="KW-1133">Transmembrane helix</keyword>
<dbReference type="PANTHER" id="PTHR23211">
    <property type="entry name" value="TRANS-GOLGI NETWORK INTEGRAL MEMBRANE PROTEIN TGN38"/>
    <property type="match status" value="1"/>
</dbReference>